<dbReference type="InterPro" id="IPR013149">
    <property type="entry name" value="ADH-like_C"/>
</dbReference>
<evidence type="ECO:0000313" key="5">
    <source>
        <dbReference type="Proteomes" id="UP000750197"/>
    </source>
</evidence>
<dbReference type="Proteomes" id="UP000716004">
    <property type="component" value="Unassembled WGS sequence"/>
</dbReference>
<dbReference type="InterPro" id="IPR036291">
    <property type="entry name" value="NAD(P)-bd_dom_sf"/>
</dbReference>
<dbReference type="InterPro" id="IPR020843">
    <property type="entry name" value="ER"/>
</dbReference>
<dbReference type="InterPro" id="IPR013154">
    <property type="entry name" value="ADH-like_N"/>
</dbReference>
<dbReference type="Gene3D" id="3.90.180.10">
    <property type="entry name" value="Medium-chain alcohol dehydrogenases, catalytic domain"/>
    <property type="match status" value="1"/>
</dbReference>
<dbReference type="EMBL" id="JAGVSJ010000002">
    <property type="protein sequence ID" value="MBX8631187.1"/>
    <property type="molecule type" value="Genomic_DNA"/>
</dbReference>
<protein>
    <submittedName>
        <fullName evidence="4">Zinc-binding dehydrogenase</fullName>
    </submittedName>
</protein>
<dbReference type="PANTHER" id="PTHR44154">
    <property type="entry name" value="QUINONE OXIDOREDUCTASE"/>
    <property type="match status" value="1"/>
</dbReference>
<evidence type="ECO:0000313" key="4">
    <source>
        <dbReference type="EMBL" id="MBX8644750.1"/>
    </source>
</evidence>
<keyword evidence="1" id="KW-0521">NADP</keyword>
<dbReference type="InterPro" id="IPR011032">
    <property type="entry name" value="GroES-like_sf"/>
</dbReference>
<dbReference type="AlphaFoldDB" id="A0A8J7YPY9"/>
<sequence>MKAWFIDGFGNYENLEFGDFTDTAPLKGEVRIRVRAACVNPIDRSVITGRFPWMQMPHIPGAEFAGEVVERGEGTEAPERGRHVVVFPKLFCGECYYCIRGEQSACLANKHMESAPYIIGLQRNGGWSEFATVPARNVMEIPDGVPFEQAVTLPVDATTALHLVSRCRPSVGEKALVMGAPGGVGSFALQMLKMYGCEVISVVGNREQADMVRGLGSDHVIDRNLKDIVAEVRSITGGRGADIVIDPLGSSTLQTSVEALAPLGRYATCGILTGPKAELSILRLYSMQIELVGSTSSNLPDMYAVLEMMGRSKLRGAVDSTFQFSEMRQALSRLDQHGRLGKIVVKI</sequence>
<dbReference type="SUPFAM" id="SSF51735">
    <property type="entry name" value="NAD(P)-binding Rossmann-fold domains"/>
    <property type="match status" value="1"/>
</dbReference>
<feature type="domain" description="Enoyl reductase (ER)" evidence="2">
    <location>
        <begin position="10"/>
        <end position="345"/>
    </location>
</feature>
<organism evidence="4 5">
    <name type="scientific">Candidatus Sysuiplasma superficiale</name>
    <dbReference type="NCBI Taxonomy" id="2823368"/>
    <lineage>
        <taxon>Archaea</taxon>
        <taxon>Methanobacteriati</taxon>
        <taxon>Thermoplasmatota</taxon>
        <taxon>Thermoplasmata</taxon>
        <taxon>Candidatus Sysuiplasmatales</taxon>
        <taxon>Candidatus Sysuiplasmataceae</taxon>
        <taxon>Candidatus Sysuiplasma</taxon>
    </lineage>
</organism>
<dbReference type="InterPro" id="IPR051603">
    <property type="entry name" value="Zinc-ADH_QOR/CCCR"/>
</dbReference>
<evidence type="ECO:0000313" key="3">
    <source>
        <dbReference type="EMBL" id="MBX8631187.1"/>
    </source>
</evidence>
<dbReference type="GO" id="GO:0044281">
    <property type="term" value="P:small molecule metabolic process"/>
    <property type="evidence" value="ECO:0007669"/>
    <property type="project" value="UniProtKB-ARBA"/>
</dbReference>
<dbReference type="Pfam" id="PF00107">
    <property type="entry name" value="ADH_zinc_N"/>
    <property type="match status" value="1"/>
</dbReference>
<dbReference type="Proteomes" id="UP000750197">
    <property type="component" value="Unassembled WGS sequence"/>
</dbReference>
<dbReference type="Pfam" id="PF08240">
    <property type="entry name" value="ADH_N"/>
    <property type="match status" value="1"/>
</dbReference>
<dbReference type="SUPFAM" id="SSF50129">
    <property type="entry name" value="GroES-like"/>
    <property type="match status" value="1"/>
</dbReference>
<dbReference type="GO" id="GO:0016616">
    <property type="term" value="F:oxidoreductase activity, acting on the CH-OH group of donors, NAD or NADP as acceptor"/>
    <property type="evidence" value="ECO:0007669"/>
    <property type="project" value="UniProtKB-ARBA"/>
</dbReference>
<dbReference type="PANTHER" id="PTHR44154:SF1">
    <property type="entry name" value="QUINONE OXIDOREDUCTASE"/>
    <property type="match status" value="1"/>
</dbReference>
<gene>
    <name evidence="3" type="ORF">J9259_01500</name>
    <name evidence="4" type="ORF">KIY12_08535</name>
</gene>
<name>A0A8J7YPY9_9ARCH</name>
<dbReference type="SMART" id="SM00829">
    <property type="entry name" value="PKS_ER"/>
    <property type="match status" value="1"/>
</dbReference>
<dbReference type="GO" id="GO:0043168">
    <property type="term" value="F:anion binding"/>
    <property type="evidence" value="ECO:0007669"/>
    <property type="project" value="UniProtKB-ARBA"/>
</dbReference>
<accession>A0A8J7YPY9</accession>
<proteinExistence type="predicted"/>
<reference evidence="4" key="1">
    <citation type="submission" date="2021-05" db="EMBL/GenBank/DDBJ databases">
        <title>Genomic insights into ecological role and evolution of a novel Thermoplasmata order Candidatus Sysuiplasmatales.</title>
        <authorList>
            <person name="Yuan Y."/>
        </authorList>
    </citation>
    <scope>NUCLEOTIDE SEQUENCE</scope>
    <source>
        <strain evidence="4">TUT19-bin139</strain>
        <strain evidence="3">YP2-bin.285</strain>
    </source>
</reference>
<comment type="caution">
    <text evidence="4">The sequence shown here is derived from an EMBL/GenBank/DDBJ whole genome shotgun (WGS) entry which is preliminary data.</text>
</comment>
<evidence type="ECO:0000259" key="2">
    <source>
        <dbReference type="SMART" id="SM00829"/>
    </source>
</evidence>
<evidence type="ECO:0000256" key="1">
    <source>
        <dbReference type="ARBA" id="ARBA00022857"/>
    </source>
</evidence>
<dbReference type="GO" id="GO:0030554">
    <property type="term" value="F:adenyl nucleotide binding"/>
    <property type="evidence" value="ECO:0007669"/>
    <property type="project" value="UniProtKB-ARBA"/>
</dbReference>
<dbReference type="EMBL" id="JAHEAC010000096">
    <property type="protein sequence ID" value="MBX8644750.1"/>
    <property type="molecule type" value="Genomic_DNA"/>
</dbReference>